<gene>
    <name evidence="2" type="ORF">B0H16DRAFT_1721546</name>
</gene>
<reference evidence="2" key="1">
    <citation type="submission" date="2023-03" db="EMBL/GenBank/DDBJ databases">
        <title>Massive genome expansion in bonnet fungi (Mycena s.s.) driven by repeated elements and novel gene families across ecological guilds.</title>
        <authorList>
            <consortium name="Lawrence Berkeley National Laboratory"/>
            <person name="Harder C.B."/>
            <person name="Miyauchi S."/>
            <person name="Viragh M."/>
            <person name="Kuo A."/>
            <person name="Thoen E."/>
            <person name="Andreopoulos B."/>
            <person name="Lu D."/>
            <person name="Skrede I."/>
            <person name="Drula E."/>
            <person name="Henrissat B."/>
            <person name="Morin E."/>
            <person name="Kohler A."/>
            <person name="Barry K."/>
            <person name="LaButti K."/>
            <person name="Morin E."/>
            <person name="Salamov A."/>
            <person name="Lipzen A."/>
            <person name="Mereny Z."/>
            <person name="Hegedus B."/>
            <person name="Baldrian P."/>
            <person name="Stursova M."/>
            <person name="Weitz H."/>
            <person name="Taylor A."/>
            <person name="Grigoriev I.V."/>
            <person name="Nagy L.G."/>
            <person name="Martin F."/>
            <person name="Kauserud H."/>
        </authorList>
    </citation>
    <scope>NUCLEOTIDE SEQUENCE</scope>
    <source>
        <strain evidence="2">CBHHK182m</strain>
    </source>
</reference>
<dbReference type="EMBL" id="JARKIB010000045">
    <property type="protein sequence ID" value="KAJ7757083.1"/>
    <property type="molecule type" value="Genomic_DNA"/>
</dbReference>
<comment type="caution">
    <text evidence="2">The sequence shown here is derived from an EMBL/GenBank/DDBJ whole genome shotgun (WGS) entry which is preliminary data.</text>
</comment>
<feature type="chain" id="PRO_5042130838" description="Ricin B lectin domain-containing protein" evidence="1">
    <location>
        <begin position="26"/>
        <end position="220"/>
    </location>
</feature>
<organism evidence="2 3">
    <name type="scientific">Mycena metata</name>
    <dbReference type="NCBI Taxonomy" id="1033252"/>
    <lineage>
        <taxon>Eukaryota</taxon>
        <taxon>Fungi</taxon>
        <taxon>Dikarya</taxon>
        <taxon>Basidiomycota</taxon>
        <taxon>Agaricomycotina</taxon>
        <taxon>Agaricomycetes</taxon>
        <taxon>Agaricomycetidae</taxon>
        <taxon>Agaricales</taxon>
        <taxon>Marasmiineae</taxon>
        <taxon>Mycenaceae</taxon>
        <taxon>Mycena</taxon>
    </lineage>
</organism>
<accession>A0AAD7NF14</accession>
<dbReference type="AlphaFoldDB" id="A0AAD7NF14"/>
<keyword evidence="1" id="KW-0732">Signal</keyword>
<evidence type="ECO:0008006" key="4">
    <source>
        <dbReference type="Google" id="ProtNLM"/>
    </source>
</evidence>
<keyword evidence="3" id="KW-1185">Reference proteome</keyword>
<feature type="signal peptide" evidence="1">
    <location>
        <begin position="1"/>
        <end position="25"/>
    </location>
</feature>
<name>A0AAD7NF14_9AGAR</name>
<evidence type="ECO:0000313" key="3">
    <source>
        <dbReference type="Proteomes" id="UP001215598"/>
    </source>
</evidence>
<proteinExistence type="predicted"/>
<evidence type="ECO:0000256" key="1">
    <source>
        <dbReference type="SAM" id="SignalP"/>
    </source>
</evidence>
<dbReference type="Proteomes" id="UP001215598">
    <property type="component" value="Unassembled WGS sequence"/>
</dbReference>
<sequence>MYIITMFPTTSFLALALALSSGIQAAVPPRDAAPPVADCQPLGTADEFYYKLSEHSSPLYGVQVDPATGLLQATSTRDTGDQFLFEQCNAPSTGYIQGEPITQGLAPEFFGHVRHVASGQCLRHQADTLTFVLDACPENDVADEQLPFWFESPNAASGGVVRYTGYKNETAYPKPWWFAGTNGNEPPFFIQTQQDAQTATANQWVFARPIRVSGAGAESQ</sequence>
<protein>
    <recommendedName>
        <fullName evidence="4">Ricin B lectin domain-containing protein</fullName>
    </recommendedName>
</protein>
<evidence type="ECO:0000313" key="2">
    <source>
        <dbReference type="EMBL" id="KAJ7757083.1"/>
    </source>
</evidence>